<reference evidence="1" key="1">
    <citation type="submission" date="2021-02" db="EMBL/GenBank/DDBJ databases">
        <authorList>
            <person name="Dougan E. K."/>
            <person name="Rhodes N."/>
            <person name="Thang M."/>
            <person name="Chan C."/>
        </authorList>
    </citation>
    <scope>NUCLEOTIDE SEQUENCE</scope>
</reference>
<dbReference type="AlphaFoldDB" id="A0A812PAH3"/>
<dbReference type="OrthoDB" id="440815at2759"/>
<dbReference type="EMBL" id="CAJNDS010002130">
    <property type="protein sequence ID" value="CAE7343661.1"/>
    <property type="molecule type" value="Genomic_DNA"/>
</dbReference>
<accession>A0A812PAH3</accession>
<dbReference type="Proteomes" id="UP000604046">
    <property type="component" value="Unassembled WGS sequence"/>
</dbReference>
<keyword evidence="2" id="KW-1185">Reference proteome</keyword>
<comment type="caution">
    <text evidence="1">The sequence shown here is derived from an EMBL/GenBank/DDBJ whole genome shotgun (WGS) entry which is preliminary data.</text>
</comment>
<gene>
    <name evidence="1" type="ORF">SNAT2548_LOCUS18001</name>
</gene>
<name>A0A812PAH3_9DINO</name>
<sequence length="474" mass="53347">MSAVSAVHVVTVETWIPHDTGEPRTANNSAGAVPVTQPTELNLVRLSALAVTFQLVTCQLRANYAFISESLFASKSDMYTKAIEAWHICTETLGGAFWEFRLSGEDWPELWDRVHRELVFAKGQDLHFFMCAPSPAEHPNLEPAIPPSPACANVSALLKEAVPITLDHGLRLHGKLLEIRSAPRTAHYALGGIDADVLDRLLASVKTRAVAHEPSGDTPRLRAAVCIAGLARSFHLPRVFESLAMATRSLKAETQLFYVLDLQGRPYEEFNDAFAALPPDGMVLYDESRGTGLRLPQCQWATPGHVHKLFEKLRSCFHLITAAEQEQHERFDWIVRLRPDFEWLAPIGNLREFDAEQLHIVRHWSSPWKFYDTTDFFALVPRPHLWAYFGIGCPSQRSLLAAKMENPCFGLLCNATSCVAQAECVLQVRLQERNLPVESFPPVMRMAHEPRCHPGDRKCLAGWRNLARWPFETF</sequence>
<proteinExistence type="predicted"/>
<evidence type="ECO:0000313" key="1">
    <source>
        <dbReference type="EMBL" id="CAE7343661.1"/>
    </source>
</evidence>
<organism evidence="1 2">
    <name type="scientific">Symbiodinium natans</name>
    <dbReference type="NCBI Taxonomy" id="878477"/>
    <lineage>
        <taxon>Eukaryota</taxon>
        <taxon>Sar</taxon>
        <taxon>Alveolata</taxon>
        <taxon>Dinophyceae</taxon>
        <taxon>Suessiales</taxon>
        <taxon>Symbiodiniaceae</taxon>
        <taxon>Symbiodinium</taxon>
    </lineage>
</organism>
<protein>
    <submittedName>
        <fullName evidence="1">Uncharacterized protein</fullName>
    </submittedName>
</protein>
<evidence type="ECO:0000313" key="2">
    <source>
        <dbReference type="Proteomes" id="UP000604046"/>
    </source>
</evidence>